<dbReference type="NCBIfam" id="TIGR01488">
    <property type="entry name" value="HAD-SF-IB"/>
    <property type="match status" value="1"/>
</dbReference>
<proteinExistence type="predicted"/>
<evidence type="ECO:0000256" key="1">
    <source>
        <dbReference type="ARBA" id="ARBA00022801"/>
    </source>
</evidence>
<dbReference type="PANTHER" id="PTHR28181:SF2">
    <property type="entry name" value="PHOSPHORIC MONOESTER HYDROLASE"/>
    <property type="match status" value="1"/>
</dbReference>
<keyword evidence="1" id="KW-0378">Hydrolase</keyword>
<protein>
    <recommendedName>
        <fullName evidence="4">Phosphoserine phosphatase</fullName>
    </recommendedName>
</protein>
<dbReference type="InterPro" id="IPR050849">
    <property type="entry name" value="HAD-like_hydrolase_phosphatase"/>
</dbReference>
<comment type="caution">
    <text evidence="2">The sequence shown here is derived from an EMBL/GenBank/DDBJ whole genome shotgun (WGS) entry which is preliminary data.</text>
</comment>
<dbReference type="SUPFAM" id="SSF56784">
    <property type="entry name" value="HAD-like"/>
    <property type="match status" value="1"/>
</dbReference>
<gene>
    <name evidence="2" type="ORF">TD95_005066</name>
</gene>
<dbReference type="NCBIfam" id="TIGR01489">
    <property type="entry name" value="DKMTPPase-SF"/>
    <property type="match status" value="1"/>
</dbReference>
<dbReference type="AlphaFoldDB" id="A0A0F4ZJW0"/>
<dbReference type="Pfam" id="PF12710">
    <property type="entry name" value="HAD"/>
    <property type="match status" value="1"/>
</dbReference>
<dbReference type="OrthoDB" id="10014216at2759"/>
<evidence type="ECO:0008006" key="4">
    <source>
        <dbReference type="Google" id="ProtNLM"/>
    </source>
</evidence>
<evidence type="ECO:0000313" key="2">
    <source>
        <dbReference type="EMBL" id="KKA30406.1"/>
    </source>
</evidence>
<dbReference type="InterPro" id="IPR006384">
    <property type="entry name" value="HAD_hydro_PyrdxlP_Pase-like"/>
</dbReference>
<reference evidence="2 3" key="1">
    <citation type="submission" date="2015-03" db="EMBL/GenBank/DDBJ databases">
        <authorList>
            <person name="Radwan O."/>
            <person name="Al-Naeli F.A."/>
            <person name="Rendon G.A."/>
            <person name="Fields C."/>
        </authorList>
    </citation>
    <scope>NUCLEOTIDE SEQUENCE [LARGE SCALE GENOMIC DNA]</scope>
    <source>
        <strain evidence="2">CR-DP1</strain>
    </source>
</reference>
<dbReference type="EMBL" id="LAEV01000404">
    <property type="protein sequence ID" value="KKA30406.1"/>
    <property type="molecule type" value="Genomic_DNA"/>
</dbReference>
<sequence>MAITVPPAMKTNPKIIFFTDFDGTVTTSDSNYMMCDAIGYGKEKRCAANDAVLNGERSFRDAFNEMMDSVRTPFSEAQQWLLDNTKLDPQFPVFFRWARANNIPIVVLSGGMKPIIRALLAKAIGEEHVDEIEIISNDIQAKPGCDINDADGWSLKFRDDSIEGHDKSIELRKYNSIPADQRPIMMYAGDGVSDQCAARETDLLFCKIDRDLVTYCEREKLPFVNFRDWADIQATVKNVLEGKTNVKAEAKGRIW</sequence>
<accession>A0A0F4ZJW0</accession>
<dbReference type="Proteomes" id="UP000033483">
    <property type="component" value="Unassembled WGS sequence"/>
</dbReference>
<evidence type="ECO:0000313" key="3">
    <source>
        <dbReference type="Proteomes" id="UP000033483"/>
    </source>
</evidence>
<dbReference type="InterPro" id="IPR023214">
    <property type="entry name" value="HAD_sf"/>
</dbReference>
<dbReference type="GO" id="GO:0016791">
    <property type="term" value="F:phosphatase activity"/>
    <property type="evidence" value="ECO:0007669"/>
    <property type="project" value="InterPro"/>
</dbReference>
<dbReference type="Gene3D" id="3.40.50.1000">
    <property type="entry name" value="HAD superfamily/HAD-like"/>
    <property type="match status" value="1"/>
</dbReference>
<dbReference type="InterPro" id="IPR036412">
    <property type="entry name" value="HAD-like_sf"/>
</dbReference>
<keyword evidence="3" id="KW-1185">Reference proteome</keyword>
<dbReference type="Gene3D" id="3.90.1470.20">
    <property type="match status" value="1"/>
</dbReference>
<name>A0A0F4ZJW0_9PEZI</name>
<organism evidence="2 3">
    <name type="scientific">Thielaviopsis punctulata</name>
    <dbReference type="NCBI Taxonomy" id="72032"/>
    <lineage>
        <taxon>Eukaryota</taxon>
        <taxon>Fungi</taxon>
        <taxon>Dikarya</taxon>
        <taxon>Ascomycota</taxon>
        <taxon>Pezizomycotina</taxon>
        <taxon>Sordariomycetes</taxon>
        <taxon>Hypocreomycetidae</taxon>
        <taxon>Microascales</taxon>
        <taxon>Ceratocystidaceae</taxon>
        <taxon>Thielaviopsis</taxon>
    </lineage>
</organism>
<dbReference type="PANTHER" id="PTHR28181">
    <property type="entry name" value="UPF0655 PROTEIN YCR015C"/>
    <property type="match status" value="1"/>
</dbReference>